<evidence type="ECO:0000313" key="2">
    <source>
        <dbReference type="EMBL" id="GAA3711268.1"/>
    </source>
</evidence>
<gene>
    <name evidence="2" type="ORF">GCM10022204_32540</name>
</gene>
<evidence type="ECO:0000313" key="3">
    <source>
        <dbReference type="Proteomes" id="UP001500051"/>
    </source>
</evidence>
<accession>A0ABP7DWT3</accession>
<name>A0ABP7DWT3_9ACTN</name>
<feature type="region of interest" description="Disordered" evidence="1">
    <location>
        <begin position="111"/>
        <end position="149"/>
    </location>
</feature>
<comment type="caution">
    <text evidence="2">The sequence shown here is derived from an EMBL/GenBank/DDBJ whole genome shotgun (WGS) entry which is preliminary data.</text>
</comment>
<reference evidence="3" key="1">
    <citation type="journal article" date="2019" name="Int. J. Syst. Evol. Microbiol.">
        <title>The Global Catalogue of Microorganisms (GCM) 10K type strain sequencing project: providing services to taxonomists for standard genome sequencing and annotation.</title>
        <authorList>
            <consortium name="The Broad Institute Genomics Platform"/>
            <consortium name="The Broad Institute Genome Sequencing Center for Infectious Disease"/>
            <person name="Wu L."/>
            <person name="Ma J."/>
        </authorList>
    </citation>
    <scope>NUCLEOTIDE SEQUENCE [LARGE SCALE GENOMIC DNA]</scope>
    <source>
        <strain evidence="3">JCM 16548</strain>
    </source>
</reference>
<proteinExistence type="predicted"/>
<sequence>MHRDPAHHAFSNGDPRAPFLGRLVFPTGHGARSIIVECLRSDGGYLIHLPAFNEAGNYLTDTTVSLTPVQAESAHPAEVISGHSRFLADHEVDLATAETLERWSDRPARYFRITPHRPTSRSGAEGRRPRPRSRWSASAGADHPTHTGD</sequence>
<organism evidence="2 3">
    <name type="scientific">Microlunatus aurantiacus</name>
    <dbReference type="NCBI Taxonomy" id="446786"/>
    <lineage>
        <taxon>Bacteria</taxon>
        <taxon>Bacillati</taxon>
        <taxon>Actinomycetota</taxon>
        <taxon>Actinomycetes</taxon>
        <taxon>Propionibacteriales</taxon>
        <taxon>Propionibacteriaceae</taxon>
        <taxon>Microlunatus</taxon>
    </lineage>
</organism>
<dbReference type="EMBL" id="BAAAYX010000013">
    <property type="protein sequence ID" value="GAA3711268.1"/>
    <property type="molecule type" value="Genomic_DNA"/>
</dbReference>
<keyword evidence="3" id="KW-1185">Reference proteome</keyword>
<protein>
    <submittedName>
        <fullName evidence="2">Uncharacterized protein</fullName>
    </submittedName>
</protein>
<evidence type="ECO:0000256" key="1">
    <source>
        <dbReference type="SAM" id="MobiDB-lite"/>
    </source>
</evidence>
<dbReference type="Proteomes" id="UP001500051">
    <property type="component" value="Unassembled WGS sequence"/>
</dbReference>